<dbReference type="Proteomes" id="UP000253551">
    <property type="component" value="Unassembled WGS sequence"/>
</dbReference>
<dbReference type="OrthoDB" id="59470at2759"/>
<gene>
    <name evidence="1" type="ORF">CU098_001645</name>
</gene>
<evidence type="ECO:0000313" key="2">
    <source>
        <dbReference type="Proteomes" id="UP000253551"/>
    </source>
</evidence>
<sequence>KEQPILAAHFSPLVSTESNVKVMVSHRSRKSPTVKDSRWVEERQELEENKPPEINEVLLVHEDQVYEGMSSNFLAVKNVNQKPVLICAGLEHVLLGTILKIVMTICEKENIDIIWDFPRLKEANEWEGCFITSTSRLILPVETIYNGSER</sequence>
<organism evidence="1 2">
    <name type="scientific">Rhizopus stolonifer</name>
    <name type="common">Rhizopus nigricans</name>
    <dbReference type="NCBI Taxonomy" id="4846"/>
    <lineage>
        <taxon>Eukaryota</taxon>
        <taxon>Fungi</taxon>
        <taxon>Fungi incertae sedis</taxon>
        <taxon>Mucoromycota</taxon>
        <taxon>Mucoromycotina</taxon>
        <taxon>Mucoromycetes</taxon>
        <taxon>Mucorales</taxon>
        <taxon>Mucorineae</taxon>
        <taxon>Rhizopodaceae</taxon>
        <taxon>Rhizopus</taxon>
    </lineage>
</organism>
<dbReference type="PANTHER" id="PTHR47703:SF2">
    <property type="entry name" value="D-AMINOACID AMINOTRANSFERASE-LIKE PLP-DEPENDENT ENZYMES SUPERFAMILY PROTEIN"/>
    <property type="match status" value="1"/>
</dbReference>
<dbReference type="GO" id="GO:0003824">
    <property type="term" value="F:catalytic activity"/>
    <property type="evidence" value="ECO:0007669"/>
    <property type="project" value="InterPro"/>
</dbReference>
<feature type="non-terminal residue" evidence="1">
    <location>
        <position position="1"/>
    </location>
</feature>
<reference evidence="1 2" key="1">
    <citation type="journal article" date="2018" name="G3 (Bethesda)">
        <title>Phylogenetic and Phylogenomic Definition of Rhizopus Species.</title>
        <authorList>
            <person name="Gryganskyi A.P."/>
            <person name="Golan J."/>
            <person name="Dolatabadi S."/>
            <person name="Mondo S."/>
            <person name="Robb S."/>
            <person name="Idnurm A."/>
            <person name="Muszewska A."/>
            <person name="Steczkiewicz K."/>
            <person name="Masonjones S."/>
            <person name="Liao H.L."/>
            <person name="Gajdeczka M.T."/>
            <person name="Anike F."/>
            <person name="Vuek A."/>
            <person name="Anishchenko I.M."/>
            <person name="Voigt K."/>
            <person name="de Hoog G.S."/>
            <person name="Smith M.E."/>
            <person name="Heitman J."/>
            <person name="Vilgalys R."/>
            <person name="Stajich J.E."/>
        </authorList>
    </citation>
    <scope>NUCLEOTIDE SEQUENCE [LARGE SCALE GENOMIC DNA]</scope>
    <source>
        <strain evidence="1 2">LSU 92-RS-03</strain>
    </source>
</reference>
<dbReference type="SUPFAM" id="SSF56752">
    <property type="entry name" value="D-aminoacid aminotransferase-like PLP-dependent enzymes"/>
    <property type="match status" value="1"/>
</dbReference>
<dbReference type="Pfam" id="PF01063">
    <property type="entry name" value="Aminotran_4"/>
    <property type="match status" value="1"/>
</dbReference>
<name>A0A367KGI1_RHIST</name>
<dbReference type="InterPro" id="IPR036038">
    <property type="entry name" value="Aminotransferase-like"/>
</dbReference>
<evidence type="ECO:0000313" key="1">
    <source>
        <dbReference type="EMBL" id="RCI01333.1"/>
    </source>
</evidence>
<dbReference type="EMBL" id="PJQM01001749">
    <property type="protein sequence ID" value="RCI01333.1"/>
    <property type="molecule type" value="Genomic_DNA"/>
</dbReference>
<dbReference type="PANTHER" id="PTHR47703">
    <property type="entry name" value="D-AMINOACID AMINOTRANSFERASE-LIKE PLP-DEPENDENT ENZYMES SUPERFAMILY PROTEIN"/>
    <property type="match status" value="1"/>
</dbReference>
<keyword evidence="2" id="KW-1185">Reference proteome</keyword>
<dbReference type="Gene3D" id="3.20.10.10">
    <property type="entry name" value="D-amino Acid Aminotransferase, subunit A, domain 2"/>
    <property type="match status" value="1"/>
</dbReference>
<dbReference type="AlphaFoldDB" id="A0A367KGI1"/>
<accession>A0A367KGI1</accession>
<proteinExistence type="predicted"/>
<dbReference type="InterPro" id="IPR043132">
    <property type="entry name" value="BCAT-like_C"/>
</dbReference>
<protein>
    <submittedName>
        <fullName evidence="1">Uncharacterized protein</fullName>
    </submittedName>
</protein>
<dbReference type="InterPro" id="IPR001544">
    <property type="entry name" value="Aminotrans_IV"/>
</dbReference>
<comment type="caution">
    <text evidence="1">The sequence shown here is derived from an EMBL/GenBank/DDBJ whole genome shotgun (WGS) entry which is preliminary data.</text>
</comment>